<evidence type="ECO:0000313" key="5">
    <source>
        <dbReference type="EMBL" id="MBE9640595.1"/>
    </source>
</evidence>
<evidence type="ECO:0000256" key="3">
    <source>
        <dbReference type="ARBA" id="ARBA00023163"/>
    </source>
</evidence>
<reference evidence="5 6" key="1">
    <citation type="journal article" date="2021" name="Int. J. Syst. Evol. Microbiol.">
        <title>Salipiger mangrovisoli sp. nov., isolated from mangrove soil and the proposal for the reclassification of Paraphaeobacter pallidus as Salipiger pallidus comb. nov.</title>
        <authorList>
            <person name="Du J."/>
            <person name="Liu Y."/>
            <person name="Pei T."/>
            <person name="Deng M.R."/>
            <person name="Zhu H."/>
        </authorList>
    </citation>
    <scope>NUCLEOTIDE SEQUENCE [LARGE SCALE GENOMIC DNA]</scope>
    <source>
        <strain evidence="5 6">6D45A</strain>
    </source>
</reference>
<keyword evidence="6" id="KW-1185">Reference proteome</keyword>
<evidence type="ECO:0000313" key="6">
    <source>
        <dbReference type="Proteomes" id="UP000607796"/>
    </source>
</evidence>
<proteinExistence type="predicted"/>
<dbReference type="InterPro" id="IPR008920">
    <property type="entry name" value="TF_FadR/GntR_C"/>
</dbReference>
<gene>
    <name evidence="5" type="ORF">IQ782_27470</name>
</gene>
<dbReference type="Pfam" id="PF07729">
    <property type="entry name" value="FCD"/>
    <property type="match status" value="1"/>
</dbReference>
<keyword evidence="1" id="KW-0805">Transcription regulation</keyword>
<dbReference type="EMBL" id="JADFFK010000038">
    <property type="protein sequence ID" value="MBE9640595.1"/>
    <property type="molecule type" value="Genomic_DNA"/>
</dbReference>
<accession>A0ABR9XAY2</accession>
<keyword evidence="2" id="KW-0238">DNA-binding</keyword>
<keyword evidence="3" id="KW-0804">Transcription</keyword>
<protein>
    <submittedName>
        <fullName evidence="5">FCD domain-containing protein</fullName>
    </submittedName>
</protein>
<comment type="caution">
    <text evidence="5">The sequence shown here is derived from an EMBL/GenBank/DDBJ whole genome shotgun (WGS) entry which is preliminary data.</text>
</comment>
<dbReference type="InterPro" id="IPR011711">
    <property type="entry name" value="GntR_C"/>
</dbReference>
<dbReference type="Proteomes" id="UP000607796">
    <property type="component" value="Unassembled WGS sequence"/>
</dbReference>
<organism evidence="5 6">
    <name type="scientific">Salipiger mangrovisoli</name>
    <dbReference type="NCBI Taxonomy" id="2865933"/>
    <lineage>
        <taxon>Bacteria</taxon>
        <taxon>Pseudomonadati</taxon>
        <taxon>Pseudomonadota</taxon>
        <taxon>Alphaproteobacteria</taxon>
        <taxon>Rhodobacterales</taxon>
        <taxon>Roseobacteraceae</taxon>
        <taxon>Salipiger</taxon>
    </lineage>
</organism>
<dbReference type="SUPFAM" id="SSF48008">
    <property type="entry name" value="GntR ligand-binding domain-like"/>
    <property type="match status" value="1"/>
</dbReference>
<dbReference type="Gene3D" id="1.20.120.530">
    <property type="entry name" value="GntR ligand-binding domain-like"/>
    <property type="match status" value="1"/>
</dbReference>
<evidence type="ECO:0000259" key="4">
    <source>
        <dbReference type="Pfam" id="PF07729"/>
    </source>
</evidence>
<evidence type="ECO:0000256" key="2">
    <source>
        <dbReference type="ARBA" id="ARBA00023125"/>
    </source>
</evidence>
<sequence length="88" mass="9654">MNVAISPRPRAAPAAIAQATHNSAFINFFELMSAKLLPKPALQRRAYPSLVTSDYLPQSVAEHRQICEAMAAHLTRSHDRHRGHGSAP</sequence>
<name>A0ABR9XAY2_9RHOB</name>
<feature type="domain" description="GntR C-terminal" evidence="4">
    <location>
        <begin position="15"/>
        <end position="73"/>
    </location>
</feature>
<evidence type="ECO:0000256" key="1">
    <source>
        <dbReference type="ARBA" id="ARBA00023015"/>
    </source>
</evidence>